<organism evidence="2 3">
    <name type="scientific">Arthrobotrys musiformis</name>
    <dbReference type="NCBI Taxonomy" id="47236"/>
    <lineage>
        <taxon>Eukaryota</taxon>
        <taxon>Fungi</taxon>
        <taxon>Dikarya</taxon>
        <taxon>Ascomycota</taxon>
        <taxon>Pezizomycotina</taxon>
        <taxon>Orbiliomycetes</taxon>
        <taxon>Orbiliales</taxon>
        <taxon>Orbiliaceae</taxon>
        <taxon>Arthrobotrys</taxon>
    </lineage>
</organism>
<dbReference type="Proteomes" id="UP001370758">
    <property type="component" value="Unassembled WGS sequence"/>
</dbReference>
<accession>A0AAV9WCM6</accession>
<dbReference type="PANTHER" id="PTHR12357">
    <property type="entry name" value="YTH YT521-B HOMOLOGY DOMAIN-CONTAINING"/>
    <property type="match status" value="1"/>
</dbReference>
<evidence type="ECO:0000313" key="3">
    <source>
        <dbReference type="Proteomes" id="UP001370758"/>
    </source>
</evidence>
<dbReference type="EMBL" id="JAVHJL010000005">
    <property type="protein sequence ID" value="KAK6503323.1"/>
    <property type="molecule type" value="Genomic_DNA"/>
</dbReference>
<dbReference type="Gene3D" id="3.10.590.10">
    <property type="entry name" value="ph1033 like domains"/>
    <property type="match status" value="1"/>
</dbReference>
<dbReference type="PROSITE" id="PS50882">
    <property type="entry name" value="YTH"/>
    <property type="match status" value="1"/>
</dbReference>
<dbReference type="InterPro" id="IPR007275">
    <property type="entry name" value="YTH_domain"/>
</dbReference>
<name>A0AAV9WCM6_9PEZI</name>
<keyword evidence="3" id="KW-1185">Reference proteome</keyword>
<reference evidence="2 3" key="1">
    <citation type="submission" date="2023-08" db="EMBL/GenBank/DDBJ databases">
        <authorList>
            <person name="Palmer J.M."/>
        </authorList>
    </citation>
    <scope>NUCLEOTIDE SEQUENCE [LARGE SCALE GENOMIC DNA]</scope>
    <source>
        <strain evidence="2 3">TWF481</strain>
    </source>
</reference>
<dbReference type="GO" id="GO:1990247">
    <property type="term" value="F:N6-methyladenosine-containing RNA reader activity"/>
    <property type="evidence" value="ECO:0007669"/>
    <property type="project" value="TreeGrafter"/>
</dbReference>
<evidence type="ECO:0000313" key="2">
    <source>
        <dbReference type="EMBL" id="KAK6503323.1"/>
    </source>
</evidence>
<dbReference type="GO" id="GO:0005654">
    <property type="term" value="C:nucleoplasm"/>
    <property type="evidence" value="ECO:0007669"/>
    <property type="project" value="TreeGrafter"/>
</dbReference>
<proteinExistence type="predicted"/>
<dbReference type="InterPro" id="IPR045168">
    <property type="entry name" value="YTH_prot"/>
</dbReference>
<sequence>MASSPSGAFSAPSIAEQLKTVEMSSDDPVPMESTNLRSEQPTIIRAASPMLLSTTEVLSPLLTDIGTQSSLTAYAGNSFDTSVLLPAFREIQLEKAKYYVMRSTSVLDSETSIALSTWTSGPRKNKIVEKGYLQTAGNVVLIFSLVGSQRFYGVARMASRVDWENTDEDWEEDIWEGRYALNWICLTELPFARVKNVPVSAKTPNWRAIACYDGTEISAPSAYELLKAFSAEEWEQQTHLTN</sequence>
<comment type="caution">
    <text evidence="2">The sequence shown here is derived from an EMBL/GenBank/DDBJ whole genome shotgun (WGS) entry which is preliminary data.</text>
</comment>
<dbReference type="Pfam" id="PF04146">
    <property type="entry name" value="YTH"/>
    <property type="match status" value="1"/>
</dbReference>
<gene>
    <name evidence="2" type="ORF">TWF481_008346</name>
</gene>
<dbReference type="AlphaFoldDB" id="A0AAV9WCM6"/>
<dbReference type="GO" id="GO:0048024">
    <property type="term" value="P:regulation of mRNA splicing, via spliceosome"/>
    <property type="evidence" value="ECO:0007669"/>
    <property type="project" value="TreeGrafter"/>
</dbReference>
<dbReference type="PANTHER" id="PTHR12357:SF3">
    <property type="entry name" value="YTH DOMAIN-CONTAINING PROTEIN 1"/>
    <property type="match status" value="1"/>
</dbReference>
<dbReference type="GO" id="GO:0000398">
    <property type="term" value="P:mRNA splicing, via spliceosome"/>
    <property type="evidence" value="ECO:0007669"/>
    <property type="project" value="TreeGrafter"/>
</dbReference>
<feature type="domain" description="YTH" evidence="1">
    <location>
        <begin position="96"/>
        <end position="229"/>
    </location>
</feature>
<dbReference type="CDD" id="cd21134">
    <property type="entry name" value="YTH"/>
    <property type="match status" value="1"/>
</dbReference>
<dbReference type="GO" id="GO:0003729">
    <property type="term" value="F:mRNA binding"/>
    <property type="evidence" value="ECO:0007669"/>
    <property type="project" value="TreeGrafter"/>
</dbReference>
<evidence type="ECO:0000259" key="1">
    <source>
        <dbReference type="PROSITE" id="PS50882"/>
    </source>
</evidence>
<protein>
    <recommendedName>
        <fullName evidence="1">YTH domain-containing protein</fullName>
    </recommendedName>
</protein>